<dbReference type="HOGENOM" id="CLU_2904216_0_0_1"/>
<proteinExistence type="predicted"/>
<organism evidence="1 2">
    <name type="scientific">Fomitopsis schrenkii</name>
    <name type="common">Brown rot fungus</name>
    <dbReference type="NCBI Taxonomy" id="2126942"/>
    <lineage>
        <taxon>Eukaryota</taxon>
        <taxon>Fungi</taxon>
        <taxon>Dikarya</taxon>
        <taxon>Basidiomycota</taxon>
        <taxon>Agaricomycotina</taxon>
        <taxon>Agaricomycetes</taxon>
        <taxon>Polyporales</taxon>
        <taxon>Fomitopsis</taxon>
    </lineage>
</organism>
<evidence type="ECO:0000313" key="1">
    <source>
        <dbReference type="EMBL" id="EPS94935.1"/>
    </source>
</evidence>
<evidence type="ECO:0000313" key="2">
    <source>
        <dbReference type="Proteomes" id="UP000015241"/>
    </source>
</evidence>
<dbReference type="InParanoid" id="S8EZE6"/>
<name>S8EZE6_FOMSC</name>
<dbReference type="AlphaFoldDB" id="S8EZE6"/>
<accession>S8EZE6</accession>
<dbReference type="EMBL" id="KE504219">
    <property type="protein sequence ID" value="EPS94935.1"/>
    <property type="molecule type" value="Genomic_DNA"/>
</dbReference>
<gene>
    <name evidence="1" type="ORF">FOMPIDRAFT_88509</name>
</gene>
<keyword evidence="2" id="KW-1185">Reference proteome</keyword>
<reference evidence="1 2" key="1">
    <citation type="journal article" date="2012" name="Science">
        <title>The Paleozoic origin of enzymatic lignin decomposition reconstructed from 31 fungal genomes.</title>
        <authorList>
            <person name="Floudas D."/>
            <person name="Binder M."/>
            <person name="Riley R."/>
            <person name="Barry K."/>
            <person name="Blanchette R.A."/>
            <person name="Henrissat B."/>
            <person name="Martinez A.T."/>
            <person name="Otillar R."/>
            <person name="Spatafora J.W."/>
            <person name="Yadav J.S."/>
            <person name="Aerts A."/>
            <person name="Benoit I."/>
            <person name="Boyd A."/>
            <person name="Carlson A."/>
            <person name="Copeland A."/>
            <person name="Coutinho P.M."/>
            <person name="de Vries R.P."/>
            <person name="Ferreira P."/>
            <person name="Findley K."/>
            <person name="Foster B."/>
            <person name="Gaskell J."/>
            <person name="Glotzer D."/>
            <person name="Gorecki P."/>
            <person name="Heitman J."/>
            <person name="Hesse C."/>
            <person name="Hori C."/>
            <person name="Igarashi K."/>
            <person name="Jurgens J.A."/>
            <person name="Kallen N."/>
            <person name="Kersten P."/>
            <person name="Kohler A."/>
            <person name="Kuees U."/>
            <person name="Kumar T.K.A."/>
            <person name="Kuo A."/>
            <person name="LaButti K."/>
            <person name="Larrondo L.F."/>
            <person name="Lindquist E."/>
            <person name="Ling A."/>
            <person name="Lombard V."/>
            <person name="Lucas S."/>
            <person name="Lundell T."/>
            <person name="Martin R."/>
            <person name="McLaughlin D.J."/>
            <person name="Morgenstern I."/>
            <person name="Morin E."/>
            <person name="Murat C."/>
            <person name="Nagy L.G."/>
            <person name="Nolan M."/>
            <person name="Ohm R.A."/>
            <person name="Patyshakuliyeva A."/>
            <person name="Rokas A."/>
            <person name="Ruiz-Duenas F.J."/>
            <person name="Sabat G."/>
            <person name="Salamov A."/>
            <person name="Samejima M."/>
            <person name="Schmutz J."/>
            <person name="Slot J.C."/>
            <person name="St John F."/>
            <person name="Stenlid J."/>
            <person name="Sun H."/>
            <person name="Sun S."/>
            <person name="Syed K."/>
            <person name="Tsang A."/>
            <person name="Wiebenga A."/>
            <person name="Young D."/>
            <person name="Pisabarro A."/>
            <person name="Eastwood D.C."/>
            <person name="Martin F."/>
            <person name="Cullen D."/>
            <person name="Grigoriev I.V."/>
            <person name="Hibbett D.S."/>
        </authorList>
    </citation>
    <scope>NUCLEOTIDE SEQUENCE</scope>
    <source>
        <strain evidence="2">FP-58527</strain>
    </source>
</reference>
<sequence length="62" mass="7047">MFFRSFSLKLNDDEYVSRTAGAHKEASKPIVNSSLQEYDADTPPMPIPGLQHDFLSKRYTPT</sequence>
<dbReference type="Proteomes" id="UP000015241">
    <property type="component" value="Unassembled WGS sequence"/>
</dbReference>
<protein>
    <submittedName>
        <fullName evidence="1">Uncharacterized protein</fullName>
    </submittedName>
</protein>